<protein>
    <submittedName>
        <fullName evidence="1">Acetyltransferase-like isoleucine patch superfamily enzyme</fullName>
    </submittedName>
</protein>
<dbReference type="EMBL" id="JAGIOI010000001">
    <property type="protein sequence ID" value="MBP2414048.1"/>
    <property type="molecule type" value="Genomic_DNA"/>
</dbReference>
<comment type="caution">
    <text evidence="1">The sequence shown here is derived from an EMBL/GenBank/DDBJ whole genome shotgun (WGS) entry which is preliminary data.</text>
</comment>
<dbReference type="InterPro" id="IPR051159">
    <property type="entry name" value="Hexapeptide_acetyltransf"/>
</dbReference>
<name>A0ABS4YZ30_9MICC</name>
<proteinExistence type="predicted"/>
<dbReference type="CDD" id="cd04647">
    <property type="entry name" value="LbH_MAT_like"/>
    <property type="match status" value="1"/>
</dbReference>
<reference evidence="1 2" key="1">
    <citation type="submission" date="2021-03" db="EMBL/GenBank/DDBJ databases">
        <title>Sequencing the genomes of 1000 actinobacteria strains.</title>
        <authorList>
            <person name="Klenk H.-P."/>
        </authorList>
    </citation>
    <scope>NUCLEOTIDE SEQUENCE [LARGE SCALE GENOMIC DNA]</scope>
    <source>
        <strain evidence="1 2">DSM 16005</strain>
    </source>
</reference>
<dbReference type="Gene3D" id="2.160.10.10">
    <property type="entry name" value="Hexapeptide repeat proteins"/>
    <property type="match status" value="1"/>
</dbReference>
<dbReference type="RefSeq" id="WP_209681710.1">
    <property type="nucleotide sequence ID" value="NZ_JAGIOI010000001.1"/>
</dbReference>
<dbReference type="PANTHER" id="PTHR23416">
    <property type="entry name" value="SIALIC ACID SYNTHASE-RELATED"/>
    <property type="match status" value="1"/>
</dbReference>
<dbReference type="SUPFAM" id="SSF51161">
    <property type="entry name" value="Trimeric LpxA-like enzymes"/>
    <property type="match status" value="1"/>
</dbReference>
<gene>
    <name evidence="1" type="ORF">JOF48_002847</name>
</gene>
<dbReference type="InterPro" id="IPR011004">
    <property type="entry name" value="Trimer_LpxA-like_sf"/>
</dbReference>
<sequence length="258" mass="28526">MKTLTVLSNFQDDYGNVIDSPTVFDRNISITIRGKNNRVLIDREAKITGLRLQFDCDNGTLIVGPSSKHGFNMFIRIGQDATVKLGADVTTTERSIVSAVEGANVTFGNDVMIASGNHFRADDSHPIFDIYSQKRVNPVKDITIGSHVWFGDQAVALAGAVVGDGSVIGFRSIVTNTIPNNCVAVGSPAKVVRKNIAWERPHLSYVAPPYKPDASTVEKSEEYWNPTQEPARSLSPTDRFALNLRRRAWHVRQRLFNN</sequence>
<keyword evidence="2" id="KW-1185">Reference proteome</keyword>
<dbReference type="Proteomes" id="UP000711614">
    <property type="component" value="Unassembled WGS sequence"/>
</dbReference>
<evidence type="ECO:0000313" key="2">
    <source>
        <dbReference type="Proteomes" id="UP000711614"/>
    </source>
</evidence>
<organism evidence="1 2">
    <name type="scientific">Arthrobacter stackebrandtii</name>
    <dbReference type="NCBI Taxonomy" id="272161"/>
    <lineage>
        <taxon>Bacteria</taxon>
        <taxon>Bacillati</taxon>
        <taxon>Actinomycetota</taxon>
        <taxon>Actinomycetes</taxon>
        <taxon>Micrococcales</taxon>
        <taxon>Micrococcaceae</taxon>
        <taxon>Arthrobacter</taxon>
    </lineage>
</organism>
<accession>A0ABS4YZ30</accession>
<evidence type="ECO:0000313" key="1">
    <source>
        <dbReference type="EMBL" id="MBP2414048.1"/>
    </source>
</evidence>